<evidence type="ECO:0000313" key="1">
    <source>
        <dbReference type="EMBL" id="KAI3803083.1"/>
    </source>
</evidence>
<accession>A0ACB9I5Y3</accession>
<dbReference type="Proteomes" id="UP001056120">
    <property type="component" value="Linkage Group LG10"/>
</dbReference>
<proteinExistence type="predicted"/>
<gene>
    <name evidence="1" type="ORF">L1987_31231</name>
</gene>
<keyword evidence="2" id="KW-1185">Reference proteome</keyword>
<reference evidence="2" key="1">
    <citation type="journal article" date="2022" name="Mol. Ecol. Resour.">
        <title>The genomes of chicory, endive, great burdock and yacon provide insights into Asteraceae palaeo-polyploidization history and plant inulin production.</title>
        <authorList>
            <person name="Fan W."/>
            <person name="Wang S."/>
            <person name="Wang H."/>
            <person name="Wang A."/>
            <person name="Jiang F."/>
            <person name="Liu H."/>
            <person name="Zhao H."/>
            <person name="Xu D."/>
            <person name="Zhang Y."/>
        </authorList>
    </citation>
    <scope>NUCLEOTIDE SEQUENCE [LARGE SCALE GENOMIC DNA]</scope>
    <source>
        <strain evidence="2">cv. Yunnan</strain>
    </source>
</reference>
<protein>
    <submittedName>
        <fullName evidence="1">Uncharacterized protein</fullName>
    </submittedName>
</protein>
<comment type="caution">
    <text evidence="1">The sequence shown here is derived from an EMBL/GenBank/DDBJ whole genome shotgun (WGS) entry which is preliminary data.</text>
</comment>
<name>A0ACB9I5Y3_9ASTR</name>
<sequence>MNDTPDGPCAPREAQMNTVLSNGSLNAHISLATVETEKSCSSPVAPNETQTDTILSNGSLNDHKSLVSVGTLNGSGAPKESQMETGLIDGSLNAQKSLAAIGIEENGFEPVPLKETQTNSNLSNGSLSGQKSLVIAGTMIEDFSSGASEPEQTQTKETSVSKSISDPSKTENRTKEESSSGNGGGDDCMEATPLLKTSDSPKMGRSMEKKAFTGTSLNQRKKKKHKRNKRVKNLAQENLVNEGSSLLVKIEVQETIKPVVDNGFKERVDEDGAVLAINDSNSGSQLNPKESNQLENCGRSLSQKDLVHMLTRGIDDRTVPRWDEDEPATSQIYREERNHLAIGYIGDEWGSRKKVKISKTEFDGKNSFQDIANARLKSVDEKQILSKTRPMMMKKKNKHSKKSRSGNGPYRI</sequence>
<reference evidence="1 2" key="2">
    <citation type="journal article" date="2022" name="Mol. Ecol. Resour.">
        <title>The genomes of chicory, endive, great burdock and yacon provide insights into Asteraceae paleo-polyploidization history and plant inulin production.</title>
        <authorList>
            <person name="Fan W."/>
            <person name="Wang S."/>
            <person name="Wang H."/>
            <person name="Wang A."/>
            <person name="Jiang F."/>
            <person name="Liu H."/>
            <person name="Zhao H."/>
            <person name="Xu D."/>
            <person name="Zhang Y."/>
        </authorList>
    </citation>
    <scope>NUCLEOTIDE SEQUENCE [LARGE SCALE GENOMIC DNA]</scope>
    <source>
        <strain evidence="2">cv. Yunnan</strain>
        <tissue evidence="1">Leaves</tissue>
    </source>
</reference>
<dbReference type="EMBL" id="CM042027">
    <property type="protein sequence ID" value="KAI3803083.1"/>
    <property type="molecule type" value="Genomic_DNA"/>
</dbReference>
<organism evidence="1 2">
    <name type="scientific">Smallanthus sonchifolius</name>
    <dbReference type="NCBI Taxonomy" id="185202"/>
    <lineage>
        <taxon>Eukaryota</taxon>
        <taxon>Viridiplantae</taxon>
        <taxon>Streptophyta</taxon>
        <taxon>Embryophyta</taxon>
        <taxon>Tracheophyta</taxon>
        <taxon>Spermatophyta</taxon>
        <taxon>Magnoliopsida</taxon>
        <taxon>eudicotyledons</taxon>
        <taxon>Gunneridae</taxon>
        <taxon>Pentapetalae</taxon>
        <taxon>asterids</taxon>
        <taxon>campanulids</taxon>
        <taxon>Asterales</taxon>
        <taxon>Asteraceae</taxon>
        <taxon>Asteroideae</taxon>
        <taxon>Heliantheae alliance</taxon>
        <taxon>Millerieae</taxon>
        <taxon>Smallanthus</taxon>
    </lineage>
</organism>
<evidence type="ECO:0000313" key="2">
    <source>
        <dbReference type="Proteomes" id="UP001056120"/>
    </source>
</evidence>